<evidence type="ECO:0000256" key="2">
    <source>
        <dbReference type="ARBA" id="ARBA00023143"/>
    </source>
</evidence>
<protein>
    <recommendedName>
        <fullName evidence="3">Flagellin</fullName>
    </recommendedName>
</protein>
<sequence>MSGIVLSASVRQNLLSLQSTAQLLATTQNNLATGKKVNSALDNPTNFFTAQGLDNRASDISNLLDGIGNGVQVLQAANTGITSLQKLVDSAKSIANQVLQSSVGYSTKSNVTSAALAGATASSLIGASTTAVTGSVVLNDNTSSAVAITGTTKLSGTPGTSSNDLASSITTGDTLVVNGTTFTFIAGTSSSGTNIGVGDTVTNLLSTIQSATGVTSSITAGAITLTPPAAGLTLSGTSLAKLGLSAVGNSLSGQTLTIAATGGGTATSITFGLGTGQVNSLNDLNTKLAANNLQASFDTSSGKISITTTNDAASATIGAIGGTAAASSQSFNGLTAAAPVADATAQSQRSSLVAQYNNVLQQINTTAADASFNGVNLLNGDTLKLTFNETGKSSLSITGVTFNIAGLGLSNLTAGTDFLDNNSANKVLNVLNTASSTLRSEASTLGSNLSVVQIRQDFNKNLINVLQTGSSNLTLADTNEEAANSQALSTRQSIAVSALSLANQSQASVLQLLR</sequence>
<dbReference type="Gene3D" id="1.20.1330.10">
    <property type="entry name" value="f41 fragment of flagellin, N-terminal domain"/>
    <property type="match status" value="1"/>
</dbReference>
<dbReference type="RefSeq" id="WP_012045448.1">
    <property type="nucleotide sequence ID" value="NZ_JABFDP010000033.1"/>
</dbReference>
<comment type="similarity">
    <text evidence="1 3">Belongs to the bacterial flagellin family.</text>
</comment>
<keyword evidence="7" id="KW-1185">Reference proteome</keyword>
<feature type="domain" description="Flagellin N-terminal" evidence="4">
    <location>
        <begin position="12"/>
        <end position="109"/>
    </location>
</feature>
<keyword evidence="6" id="KW-0969">Cilium</keyword>
<comment type="caution">
    <text evidence="6">The sequence shown here is derived from an EMBL/GenBank/DDBJ whole genome shotgun (WGS) entry which is preliminary data.</text>
</comment>
<dbReference type="InterPro" id="IPR001029">
    <property type="entry name" value="Flagellin_N"/>
</dbReference>
<reference evidence="7" key="1">
    <citation type="journal article" date="2021" name="ISME J.">
        <title>Evolutionary origin and ecological implication of a unique nif island in free-living Bradyrhizobium lineages.</title>
        <authorList>
            <person name="Tao J."/>
        </authorList>
    </citation>
    <scope>NUCLEOTIDE SEQUENCE [LARGE SCALE GENOMIC DNA]</scope>
    <source>
        <strain evidence="7">SZCCT0094</strain>
    </source>
</reference>
<dbReference type="Pfam" id="PF00669">
    <property type="entry name" value="Flagellin_N"/>
    <property type="match status" value="1"/>
</dbReference>
<dbReference type="Pfam" id="PF00700">
    <property type="entry name" value="Flagellin_C"/>
    <property type="match status" value="1"/>
</dbReference>
<comment type="subcellular location">
    <subcellularLocation>
        <location evidence="3">Secreted</location>
    </subcellularLocation>
    <subcellularLocation>
        <location evidence="3">Bacterial flagellum</location>
    </subcellularLocation>
</comment>
<dbReference type="InterPro" id="IPR046358">
    <property type="entry name" value="Flagellin_C"/>
</dbReference>
<organism evidence="6 7">
    <name type="scientific">Bradyrhizobium denitrificans</name>
    <dbReference type="NCBI Taxonomy" id="2734912"/>
    <lineage>
        <taxon>Bacteria</taxon>
        <taxon>Pseudomonadati</taxon>
        <taxon>Pseudomonadota</taxon>
        <taxon>Alphaproteobacteria</taxon>
        <taxon>Hyphomicrobiales</taxon>
        <taxon>Nitrobacteraceae</taxon>
        <taxon>Bradyrhizobium</taxon>
    </lineage>
</organism>
<dbReference type="EMBL" id="JAFCLK010000036">
    <property type="protein sequence ID" value="MBR1140096.1"/>
    <property type="molecule type" value="Genomic_DNA"/>
</dbReference>
<dbReference type="Proteomes" id="UP001314635">
    <property type="component" value="Unassembled WGS sequence"/>
</dbReference>
<evidence type="ECO:0000259" key="5">
    <source>
        <dbReference type="Pfam" id="PF00700"/>
    </source>
</evidence>
<evidence type="ECO:0000313" key="7">
    <source>
        <dbReference type="Proteomes" id="UP001314635"/>
    </source>
</evidence>
<evidence type="ECO:0000313" key="6">
    <source>
        <dbReference type="EMBL" id="MBR1140096.1"/>
    </source>
</evidence>
<dbReference type="SUPFAM" id="SSF64518">
    <property type="entry name" value="Phase 1 flagellin"/>
    <property type="match status" value="1"/>
</dbReference>
<gene>
    <name evidence="6" type="ORF">JQ619_30495</name>
</gene>
<keyword evidence="6" id="KW-0282">Flagellum</keyword>
<comment type="function">
    <text evidence="3">Flagellin is the subunit protein which polymerizes to form the filaments of bacterial flagella.</text>
</comment>
<keyword evidence="3" id="KW-0964">Secreted</keyword>
<accession>A0ABS5GG67</accession>
<proteinExistence type="inferred from homology"/>
<feature type="domain" description="Flagellin C-terminal" evidence="5">
    <location>
        <begin position="429"/>
        <end position="513"/>
    </location>
</feature>
<evidence type="ECO:0000256" key="1">
    <source>
        <dbReference type="ARBA" id="ARBA00005709"/>
    </source>
</evidence>
<keyword evidence="2 3" id="KW-0975">Bacterial flagellum</keyword>
<evidence type="ECO:0000256" key="3">
    <source>
        <dbReference type="RuleBase" id="RU362073"/>
    </source>
</evidence>
<name>A0ABS5GG67_9BRAD</name>
<evidence type="ECO:0000259" key="4">
    <source>
        <dbReference type="Pfam" id="PF00669"/>
    </source>
</evidence>
<keyword evidence="6" id="KW-0966">Cell projection</keyword>